<feature type="region of interest" description="Disordered" evidence="1">
    <location>
        <begin position="1"/>
        <end position="197"/>
    </location>
</feature>
<dbReference type="AlphaFoldDB" id="A0A7J0FX62"/>
<name>A0A7J0FX62_9ERIC</name>
<gene>
    <name evidence="2" type="ORF">Acr_15g0016650</name>
</gene>
<proteinExistence type="predicted"/>
<reference evidence="2 3" key="1">
    <citation type="submission" date="2019-07" db="EMBL/GenBank/DDBJ databases">
        <title>De Novo Assembly of kiwifruit Actinidia rufa.</title>
        <authorList>
            <person name="Sugita-Konishi S."/>
            <person name="Sato K."/>
            <person name="Mori E."/>
            <person name="Abe Y."/>
            <person name="Kisaki G."/>
            <person name="Hamano K."/>
            <person name="Suezawa K."/>
            <person name="Otani M."/>
            <person name="Fukuda T."/>
            <person name="Manabe T."/>
            <person name="Gomi K."/>
            <person name="Tabuchi M."/>
            <person name="Akimitsu K."/>
            <person name="Kataoka I."/>
        </authorList>
    </citation>
    <scope>NUCLEOTIDE SEQUENCE [LARGE SCALE GENOMIC DNA]</scope>
    <source>
        <strain evidence="3">cv. Fuchu</strain>
    </source>
</reference>
<feature type="compositionally biased region" description="Basic and acidic residues" evidence="1">
    <location>
        <begin position="1"/>
        <end position="10"/>
    </location>
</feature>
<evidence type="ECO:0000313" key="3">
    <source>
        <dbReference type="Proteomes" id="UP000585474"/>
    </source>
</evidence>
<protein>
    <submittedName>
        <fullName evidence="2">Uncharacterized protein</fullName>
    </submittedName>
</protein>
<organism evidence="2 3">
    <name type="scientific">Actinidia rufa</name>
    <dbReference type="NCBI Taxonomy" id="165716"/>
    <lineage>
        <taxon>Eukaryota</taxon>
        <taxon>Viridiplantae</taxon>
        <taxon>Streptophyta</taxon>
        <taxon>Embryophyta</taxon>
        <taxon>Tracheophyta</taxon>
        <taxon>Spermatophyta</taxon>
        <taxon>Magnoliopsida</taxon>
        <taxon>eudicotyledons</taxon>
        <taxon>Gunneridae</taxon>
        <taxon>Pentapetalae</taxon>
        <taxon>asterids</taxon>
        <taxon>Ericales</taxon>
        <taxon>Actinidiaceae</taxon>
        <taxon>Actinidia</taxon>
    </lineage>
</organism>
<evidence type="ECO:0000256" key="1">
    <source>
        <dbReference type="SAM" id="MobiDB-lite"/>
    </source>
</evidence>
<sequence>MEEDGARPRWESTLVKVEEEDDDDEGPPPGWDSIPVREKEGDGTRPGWESNPVSEMEGDGARPGWQSPRVKKEEEDDGPPPGWDSIPVRENEGDRTRPEWESNPGREKEEGTRPHLESNPTSEVEEDGGPPGWHSIPPRKSPATPAPPQLPAITPAPPRPPPSAFTSESNPVIEMEEDEAPPGWHSIPPRKPRATPAPLQLPAITPAPPRPPPSAFTSVSQSREPFGKLGCAAISYRRVKSPRPISCPSEKTNGFKCRDGVNGFENITERCTNHYKSVKYNLVRYILVCIYSLAKHQALKIMKLEPTKYVNAHGEMVLKWKWCMSKDSSRVELDSHMKLISHADVFHSWSWSFLLNVMGGELVVYAKVDHVKGGGGDEEELISAEQGLCAHKYSCIWTLSCDADLLRPDTNWPFDLVSLGFEWPSKAPIRCDWTLIDLIGLQLGAPSLYTTSPTTDWVHPGFGDLRLVFASFDLVRATSMRLCKL</sequence>
<feature type="compositionally biased region" description="Pro residues" evidence="1">
    <location>
        <begin position="144"/>
        <end position="163"/>
    </location>
</feature>
<dbReference type="EMBL" id="BJWL01000015">
    <property type="protein sequence ID" value="GFZ03057.1"/>
    <property type="molecule type" value="Genomic_DNA"/>
</dbReference>
<accession>A0A7J0FX62</accession>
<comment type="caution">
    <text evidence="2">The sequence shown here is derived from an EMBL/GenBank/DDBJ whole genome shotgun (WGS) entry which is preliminary data.</text>
</comment>
<feature type="compositionally biased region" description="Basic and acidic residues" evidence="1">
    <location>
        <begin position="87"/>
        <end position="116"/>
    </location>
</feature>
<evidence type="ECO:0000313" key="2">
    <source>
        <dbReference type="EMBL" id="GFZ03057.1"/>
    </source>
</evidence>
<dbReference type="Proteomes" id="UP000585474">
    <property type="component" value="Unassembled WGS sequence"/>
</dbReference>
<keyword evidence="3" id="KW-1185">Reference proteome</keyword>